<evidence type="ECO:0000313" key="10">
    <source>
        <dbReference type="EMBL" id="MFC7290436.1"/>
    </source>
</evidence>
<gene>
    <name evidence="10" type="ORF">ACFQS8_02315</name>
</gene>
<evidence type="ECO:0000256" key="2">
    <source>
        <dbReference type="ARBA" id="ARBA00007613"/>
    </source>
</evidence>
<comment type="similarity">
    <text evidence="2">Belongs to the outer membrane factor (OMF) (TC 1.B.17) family.</text>
</comment>
<keyword evidence="7" id="KW-0998">Cell outer membrane</keyword>
<evidence type="ECO:0000256" key="7">
    <source>
        <dbReference type="ARBA" id="ARBA00023237"/>
    </source>
</evidence>
<feature type="coiled-coil region" evidence="8">
    <location>
        <begin position="174"/>
        <end position="201"/>
    </location>
</feature>
<evidence type="ECO:0000256" key="6">
    <source>
        <dbReference type="ARBA" id="ARBA00023136"/>
    </source>
</evidence>
<dbReference type="Pfam" id="PF02321">
    <property type="entry name" value="OEP"/>
    <property type="match status" value="1"/>
</dbReference>
<feature type="chain" id="PRO_5047147345" evidence="9">
    <location>
        <begin position="24"/>
        <end position="403"/>
    </location>
</feature>
<dbReference type="RefSeq" id="WP_382165328.1">
    <property type="nucleotide sequence ID" value="NZ_JBHTBR010000002.1"/>
</dbReference>
<keyword evidence="3" id="KW-0813">Transport</keyword>
<evidence type="ECO:0000256" key="1">
    <source>
        <dbReference type="ARBA" id="ARBA00004442"/>
    </source>
</evidence>
<dbReference type="InterPro" id="IPR051906">
    <property type="entry name" value="TolC-like"/>
</dbReference>
<dbReference type="EMBL" id="JBHTBR010000002">
    <property type="protein sequence ID" value="MFC7290436.1"/>
    <property type="molecule type" value="Genomic_DNA"/>
</dbReference>
<keyword evidence="6" id="KW-0472">Membrane</keyword>
<keyword evidence="11" id="KW-1185">Reference proteome</keyword>
<dbReference type="SUPFAM" id="SSF56954">
    <property type="entry name" value="Outer membrane efflux proteins (OEP)"/>
    <property type="match status" value="1"/>
</dbReference>
<reference evidence="11" key="1">
    <citation type="journal article" date="2019" name="Int. J. Syst. Evol. Microbiol.">
        <title>The Global Catalogue of Microorganisms (GCM) 10K type strain sequencing project: providing services to taxonomists for standard genome sequencing and annotation.</title>
        <authorList>
            <consortium name="The Broad Institute Genomics Platform"/>
            <consortium name="The Broad Institute Genome Sequencing Center for Infectious Disease"/>
            <person name="Wu L."/>
            <person name="Ma J."/>
        </authorList>
    </citation>
    <scope>NUCLEOTIDE SEQUENCE [LARGE SCALE GENOMIC DNA]</scope>
    <source>
        <strain evidence="11">CCUG 51308</strain>
    </source>
</reference>
<accession>A0ABW2IH60</accession>
<dbReference type="Proteomes" id="UP001596492">
    <property type="component" value="Unassembled WGS sequence"/>
</dbReference>
<organism evidence="10 11">
    <name type="scientific">Hirschia litorea</name>
    <dbReference type="NCBI Taxonomy" id="1199156"/>
    <lineage>
        <taxon>Bacteria</taxon>
        <taxon>Pseudomonadati</taxon>
        <taxon>Pseudomonadota</taxon>
        <taxon>Alphaproteobacteria</taxon>
        <taxon>Hyphomonadales</taxon>
        <taxon>Hyphomonadaceae</taxon>
        <taxon>Hirschia</taxon>
    </lineage>
</organism>
<sequence>MRRSPKLLLISCLSLGLIPIAHAQSYAELQHTLEKHPSILSLEYQSNASQERAIAAMALPDPMVSIGINNFPIFDPSFTAYLPTHKSVGIQQKFTPYSGRDARSKSAKAQSHQLLAMKSQLLAALTAELQILLIEKKRITLQSSFAKNRDSKYTELVDVVESELDAGRPALFRLAEIEAERADVARELIELQNQSDQINAKLIELLGFIPDTPPQLQELRPWDGDISSFHAVKIEEASLEIRNHNIDEAKSEWKPEWGAQLTYQQRESGSNFQGDDWVSGMVTFSIPIWAAKKQAPKLRAANADHAATKARYMATARAVSNQYSTFSANRRAATQHIDILKQKISAIQDKISAQLTIYESGSGDYAPIIDGEIAILKLRSEVANQTARIDISTAQLNALTVQS</sequence>
<comment type="subcellular location">
    <subcellularLocation>
        <location evidence="1">Cell outer membrane</location>
    </subcellularLocation>
</comment>
<evidence type="ECO:0000256" key="5">
    <source>
        <dbReference type="ARBA" id="ARBA00022692"/>
    </source>
</evidence>
<evidence type="ECO:0000256" key="9">
    <source>
        <dbReference type="SAM" id="SignalP"/>
    </source>
</evidence>
<dbReference type="PANTHER" id="PTHR30026">
    <property type="entry name" value="OUTER MEMBRANE PROTEIN TOLC"/>
    <property type="match status" value="1"/>
</dbReference>
<protein>
    <submittedName>
        <fullName evidence="10">TolC family protein</fullName>
    </submittedName>
</protein>
<evidence type="ECO:0000256" key="8">
    <source>
        <dbReference type="SAM" id="Coils"/>
    </source>
</evidence>
<keyword evidence="4" id="KW-1134">Transmembrane beta strand</keyword>
<feature type="signal peptide" evidence="9">
    <location>
        <begin position="1"/>
        <end position="23"/>
    </location>
</feature>
<keyword evidence="9" id="KW-0732">Signal</keyword>
<comment type="caution">
    <text evidence="10">The sequence shown here is derived from an EMBL/GenBank/DDBJ whole genome shotgun (WGS) entry which is preliminary data.</text>
</comment>
<evidence type="ECO:0000256" key="3">
    <source>
        <dbReference type="ARBA" id="ARBA00022448"/>
    </source>
</evidence>
<dbReference type="PANTHER" id="PTHR30026:SF20">
    <property type="entry name" value="OUTER MEMBRANE PROTEIN TOLC"/>
    <property type="match status" value="1"/>
</dbReference>
<evidence type="ECO:0000313" key="11">
    <source>
        <dbReference type="Proteomes" id="UP001596492"/>
    </source>
</evidence>
<keyword evidence="5" id="KW-0812">Transmembrane</keyword>
<proteinExistence type="inferred from homology"/>
<dbReference type="InterPro" id="IPR003423">
    <property type="entry name" value="OMP_efflux"/>
</dbReference>
<name>A0ABW2IH60_9PROT</name>
<dbReference type="Gene3D" id="1.20.1600.10">
    <property type="entry name" value="Outer membrane efflux proteins (OEP)"/>
    <property type="match status" value="1"/>
</dbReference>
<evidence type="ECO:0000256" key="4">
    <source>
        <dbReference type="ARBA" id="ARBA00022452"/>
    </source>
</evidence>
<keyword evidence="8" id="KW-0175">Coiled coil</keyword>